<dbReference type="CDD" id="cd00761">
    <property type="entry name" value="Glyco_tranf_GTA_type"/>
    <property type="match status" value="1"/>
</dbReference>
<evidence type="ECO:0000313" key="3">
    <source>
        <dbReference type="Proteomes" id="UP001304300"/>
    </source>
</evidence>
<proteinExistence type="predicted"/>
<dbReference type="KEGG" id="puo:RZN69_19495"/>
<dbReference type="EMBL" id="CP136920">
    <property type="protein sequence ID" value="WOO40814.1"/>
    <property type="molecule type" value="Genomic_DNA"/>
</dbReference>
<dbReference type="Gene3D" id="3.90.550.10">
    <property type="entry name" value="Spore Coat Polysaccharide Biosynthesis Protein SpsA, Chain A"/>
    <property type="match status" value="1"/>
</dbReference>
<dbReference type="SUPFAM" id="SSF53448">
    <property type="entry name" value="Nucleotide-diphospho-sugar transferases"/>
    <property type="match status" value="1"/>
</dbReference>
<dbReference type="EC" id="2.4.-.-" evidence="2"/>
<dbReference type="PANTHER" id="PTHR43685">
    <property type="entry name" value="GLYCOSYLTRANSFERASE"/>
    <property type="match status" value="1"/>
</dbReference>
<dbReference type="InterPro" id="IPR050834">
    <property type="entry name" value="Glycosyltransf_2"/>
</dbReference>
<reference evidence="2 3" key="1">
    <citation type="submission" date="2023-10" db="EMBL/GenBank/DDBJ databases">
        <title>Rubellicoccus peritrichatus gen. nov., sp. nov., isolated from an algae of coral reef tank.</title>
        <authorList>
            <person name="Luo J."/>
        </authorList>
    </citation>
    <scope>NUCLEOTIDE SEQUENCE [LARGE SCALE GENOMIC DNA]</scope>
    <source>
        <strain evidence="2 3">CR14</strain>
    </source>
</reference>
<evidence type="ECO:0000313" key="2">
    <source>
        <dbReference type="EMBL" id="WOO40814.1"/>
    </source>
</evidence>
<feature type="domain" description="Glycosyltransferase 2-like" evidence="1">
    <location>
        <begin position="11"/>
        <end position="146"/>
    </location>
</feature>
<dbReference type="GO" id="GO:0016757">
    <property type="term" value="F:glycosyltransferase activity"/>
    <property type="evidence" value="ECO:0007669"/>
    <property type="project" value="UniProtKB-KW"/>
</dbReference>
<sequence length="327" mass="36680">MVESDTNLGLSIIVCCHNSAKRLPETLTHLSHQDITEDWEVIVIDNASSDNTSEIAETFADRLPLRVVPEPLPGLSHARHRGFTESSFGVLGFIDDDNHVQADWARLLLNNFKERREIGACGGPIVEKCEVKPPEWFENFKGNYTIWAPLDTAGYMNSPLCGAGLGIRKQAIEQLLAKGFKSMLSDRKGANLSSGGDFELGYALLLTGWKLYYDPALMLEHFIPKERLVWDYLCRLNYGFGMQSVILDIYKALAGNSPMPNWSNEVSRTRLARWRQLPSHIITSLGGKEGSPGEILWQSQSGRLWALLQCKHDYSGMVETVRGLRKN</sequence>
<keyword evidence="2" id="KW-0808">Transferase</keyword>
<dbReference type="InterPro" id="IPR001173">
    <property type="entry name" value="Glyco_trans_2-like"/>
</dbReference>
<protein>
    <submittedName>
        <fullName evidence="2">Glycosyltransferase</fullName>
        <ecNumber evidence="2">2.4.-.-</ecNumber>
    </submittedName>
</protein>
<keyword evidence="3" id="KW-1185">Reference proteome</keyword>
<organism evidence="2 3">
    <name type="scientific">Rubellicoccus peritrichatus</name>
    <dbReference type="NCBI Taxonomy" id="3080537"/>
    <lineage>
        <taxon>Bacteria</taxon>
        <taxon>Pseudomonadati</taxon>
        <taxon>Verrucomicrobiota</taxon>
        <taxon>Opitutia</taxon>
        <taxon>Puniceicoccales</taxon>
        <taxon>Cerasicoccaceae</taxon>
        <taxon>Rubellicoccus</taxon>
    </lineage>
</organism>
<name>A0AAQ3L751_9BACT</name>
<keyword evidence="2" id="KW-0328">Glycosyltransferase</keyword>
<dbReference type="Pfam" id="PF00535">
    <property type="entry name" value="Glycos_transf_2"/>
    <property type="match status" value="1"/>
</dbReference>
<dbReference type="RefSeq" id="WP_317833020.1">
    <property type="nucleotide sequence ID" value="NZ_CP136920.1"/>
</dbReference>
<dbReference type="AlphaFoldDB" id="A0AAQ3L751"/>
<dbReference type="InterPro" id="IPR029044">
    <property type="entry name" value="Nucleotide-diphossugar_trans"/>
</dbReference>
<dbReference type="Proteomes" id="UP001304300">
    <property type="component" value="Chromosome"/>
</dbReference>
<gene>
    <name evidence="2" type="ORF">RZN69_19495</name>
</gene>
<accession>A0AAQ3L751</accession>
<evidence type="ECO:0000259" key="1">
    <source>
        <dbReference type="Pfam" id="PF00535"/>
    </source>
</evidence>
<dbReference type="PANTHER" id="PTHR43685:SF14">
    <property type="entry name" value="GLYCOSYLTRANSFERASE 2-LIKE DOMAIN-CONTAINING PROTEIN"/>
    <property type="match status" value="1"/>
</dbReference>